<comment type="caution">
    <text evidence="1">The sequence shown here is derived from an EMBL/GenBank/DDBJ whole genome shotgun (WGS) entry which is preliminary data.</text>
</comment>
<keyword evidence="2" id="KW-1185">Reference proteome</keyword>
<evidence type="ECO:0000313" key="2">
    <source>
        <dbReference type="Proteomes" id="UP000593566"/>
    </source>
</evidence>
<accession>A0A8H6FKD5</accession>
<dbReference type="AlphaFoldDB" id="A0A8H6FKD5"/>
<sequence>MQIASILSDLTSLRVCDHSAALALVSVHRAGRVDDDRKLSVKAKEDVDMQRAIDLVELHYGVKMKHLQGEEGLRQGRREVDMVLEKLEGNSLKDKRSRG</sequence>
<gene>
    <name evidence="1" type="ORF">HO133_004480</name>
</gene>
<dbReference type="EMBL" id="JACCJB010000002">
    <property type="protein sequence ID" value="KAF6230141.1"/>
    <property type="molecule type" value="Genomic_DNA"/>
</dbReference>
<proteinExistence type="predicted"/>
<dbReference type="RefSeq" id="XP_037157398.1">
    <property type="nucleotide sequence ID" value="XM_037295397.1"/>
</dbReference>
<dbReference type="GeneID" id="59332888"/>
<dbReference type="Proteomes" id="UP000593566">
    <property type="component" value="Unassembled WGS sequence"/>
</dbReference>
<evidence type="ECO:0000313" key="1">
    <source>
        <dbReference type="EMBL" id="KAF6230141.1"/>
    </source>
</evidence>
<protein>
    <submittedName>
        <fullName evidence="1">Uncharacterized protein</fullName>
    </submittedName>
</protein>
<organism evidence="1 2">
    <name type="scientific">Letharia lupina</name>
    <dbReference type="NCBI Taxonomy" id="560253"/>
    <lineage>
        <taxon>Eukaryota</taxon>
        <taxon>Fungi</taxon>
        <taxon>Dikarya</taxon>
        <taxon>Ascomycota</taxon>
        <taxon>Pezizomycotina</taxon>
        <taxon>Lecanoromycetes</taxon>
        <taxon>OSLEUM clade</taxon>
        <taxon>Lecanoromycetidae</taxon>
        <taxon>Lecanorales</taxon>
        <taxon>Lecanorineae</taxon>
        <taxon>Parmeliaceae</taxon>
        <taxon>Letharia</taxon>
    </lineage>
</organism>
<name>A0A8H6FKD5_9LECA</name>
<reference evidence="1 2" key="1">
    <citation type="journal article" date="2020" name="Genomics">
        <title>Complete, high-quality genomes from long-read metagenomic sequencing of two wolf lichen thalli reveals enigmatic genome architecture.</title>
        <authorList>
            <person name="McKenzie S.K."/>
            <person name="Walston R.F."/>
            <person name="Allen J.L."/>
        </authorList>
    </citation>
    <scope>NUCLEOTIDE SEQUENCE [LARGE SCALE GENOMIC DNA]</scope>
    <source>
        <strain evidence="1">WasteWater1</strain>
    </source>
</reference>